<dbReference type="Proteomes" id="UP000292052">
    <property type="component" value="Unassembled WGS sequence"/>
</dbReference>
<keyword evidence="1" id="KW-0175">Coiled coil</keyword>
<evidence type="ECO:0000313" key="3">
    <source>
        <dbReference type="EMBL" id="RZC39310.1"/>
    </source>
</evidence>
<keyword evidence="2" id="KW-0472">Membrane</keyword>
<comment type="caution">
    <text evidence="3">The sequence shown here is derived from an EMBL/GenBank/DDBJ whole genome shotgun (WGS) entry which is preliminary data.</text>
</comment>
<sequence length="130" mass="15213">MSFLLYLLTIISSISLCIVAFLIVSAGNFAKFKNIHQSRPRQTILPIISRYGDLISCPQDLDFHLAGLKTRLKEKYQELETFKAKIYSRMENLHKFDNYKKGCLEMQANLVKIEEECDDLQQKIEYFKQV</sequence>
<dbReference type="AlphaFoldDB" id="A0A482W2H1"/>
<keyword evidence="4" id="KW-1185">Reference proteome</keyword>
<organism evidence="3 4">
    <name type="scientific">Asbolus verrucosus</name>
    <name type="common">Desert ironclad beetle</name>
    <dbReference type="NCBI Taxonomy" id="1661398"/>
    <lineage>
        <taxon>Eukaryota</taxon>
        <taxon>Metazoa</taxon>
        <taxon>Ecdysozoa</taxon>
        <taxon>Arthropoda</taxon>
        <taxon>Hexapoda</taxon>
        <taxon>Insecta</taxon>
        <taxon>Pterygota</taxon>
        <taxon>Neoptera</taxon>
        <taxon>Endopterygota</taxon>
        <taxon>Coleoptera</taxon>
        <taxon>Polyphaga</taxon>
        <taxon>Cucujiformia</taxon>
        <taxon>Tenebrionidae</taxon>
        <taxon>Pimeliinae</taxon>
        <taxon>Asbolus</taxon>
    </lineage>
</organism>
<reference evidence="3 4" key="1">
    <citation type="submission" date="2017-03" db="EMBL/GenBank/DDBJ databases">
        <title>Genome of the blue death feigning beetle - Asbolus verrucosus.</title>
        <authorList>
            <person name="Rider S.D."/>
        </authorList>
    </citation>
    <scope>NUCLEOTIDE SEQUENCE [LARGE SCALE GENOMIC DNA]</scope>
    <source>
        <strain evidence="3">Butters</strain>
        <tissue evidence="3">Head and leg muscle</tissue>
    </source>
</reference>
<dbReference type="EMBL" id="QDEB01035556">
    <property type="protein sequence ID" value="RZC39310.1"/>
    <property type="molecule type" value="Genomic_DNA"/>
</dbReference>
<accession>A0A482W2H1</accession>
<feature type="transmembrane region" description="Helical" evidence="2">
    <location>
        <begin position="6"/>
        <end position="30"/>
    </location>
</feature>
<feature type="non-terminal residue" evidence="3">
    <location>
        <position position="130"/>
    </location>
</feature>
<dbReference type="OrthoDB" id="6740436at2759"/>
<protein>
    <submittedName>
        <fullName evidence="3">Mod r domain containing protein</fullName>
    </submittedName>
</protein>
<keyword evidence="2" id="KW-1133">Transmembrane helix</keyword>
<gene>
    <name evidence="3" type="ORF">BDFB_014783</name>
</gene>
<feature type="coiled-coil region" evidence="1">
    <location>
        <begin position="65"/>
        <end position="130"/>
    </location>
</feature>
<evidence type="ECO:0000256" key="1">
    <source>
        <dbReference type="SAM" id="Coils"/>
    </source>
</evidence>
<keyword evidence="2" id="KW-0812">Transmembrane</keyword>
<proteinExistence type="predicted"/>
<name>A0A482W2H1_ASBVE</name>
<evidence type="ECO:0000313" key="4">
    <source>
        <dbReference type="Proteomes" id="UP000292052"/>
    </source>
</evidence>
<evidence type="ECO:0000256" key="2">
    <source>
        <dbReference type="SAM" id="Phobius"/>
    </source>
</evidence>